<dbReference type="OrthoDB" id="8452484at2"/>
<dbReference type="GO" id="GO:0003824">
    <property type="term" value="F:catalytic activity"/>
    <property type="evidence" value="ECO:0007669"/>
    <property type="project" value="UniProtKB-ARBA"/>
</dbReference>
<comment type="similarity">
    <text evidence="1">Belongs to the enoyl-CoA hydratase/isomerase family.</text>
</comment>
<dbReference type="Gene3D" id="3.90.226.10">
    <property type="entry name" value="2-enoyl-CoA Hydratase, Chain A, domain 1"/>
    <property type="match status" value="1"/>
</dbReference>
<name>A0A1J4NRH3_9ACTN</name>
<dbReference type="CDD" id="cd06558">
    <property type="entry name" value="crotonase-like"/>
    <property type="match status" value="1"/>
</dbReference>
<evidence type="ECO:0000256" key="1">
    <source>
        <dbReference type="ARBA" id="ARBA00005254"/>
    </source>
</evidence>
<dbReference type="AlphaFoldDB" id="A0A1J4NRH3"/>
<dbReference type="InterPro" id="IPR001753">
    <property type="entry name" value="Enoyl-CoA_hydra/iso"/>
</dbReference>
<dbReference type="PANTHER" id="PTHR43802">
    <property type="entry name" value="ENOYL-COA HYDRATASE"/>
    <property type="match status" value="1"/>
</dbReference>
<comment type="caution">
    <text evidence="2">The sequence shown here is derived from an EMBL/GenBank/DDBJ whole genome shotgun (WGS) entry which is preliminary data.</text>
</comment>
<dbReference type="Gene3D" id="1.10.12.10">
    <property type="entry name" value="Lyase 2-enoyl-coa Hydratase, Chain A, domain 2"/>
    <property type="match status" value="1"/>
</dbReference>
<dbReference type="STRING" id="1428628.WN71_025845"/>
<dbReference type="NCBIfam" id="NF006013">
    <property type="entry name" value="PRK08150.1"/>
    <property type="match status" value="1"/>
</dbReference>
<organism evidence="2 3">
    <name type="scientific">Streptomyces mangrovisoli</name>
    <dbReference type="NCBI Taxonomy" id="1428628"/>
    <lineage>
        <taxon>Bacteria</taxon>
        <taxon>Bacillati</taxon>
        <taxon>Actinomycetota</taxon>
        <taxon>Actinomycetes</taxon>
        <taxon>Kitasatosporales</taxon>
        <taxon>Streptomycetaceae</taxon>
        <taxon>Streptomyces</taxon>
    </lineage>
</organism>
<proteinExistence type="inferred from homology"/>
<dbReference type="InterPro" id="IPR029045">
    <property type="entry name" value="ClpP/crotonase-like_dom_sf"/>
</dbReference>
<keyword evidence="3" id="KW-1185">Reference proteome</keyword>
<sequence length="262" mass="27624">MPPSLRLEQDGAIAVLTLARAAKRNALDDVTVEGLAGFFRRPPDRVRAVVLNADGDHFCAGLDLAELGERDVVGGLHHSRMWHEAFAQLESGSVPVVSVLKGAVIGGGLELAAATHIRVAEPSAFFALPEGRRGLFVGGGGSVRVPRLIGAHRMADMMLTGRVLSADQGAAIGLVHYRVDEGAGLERAVELAGRIAENSALTNYAVLQALPRIAEAAPDTGLLMESMMSAIAQDSAEAKERMRAFLAGRAPKVHADREEASL</sequence>
<dbReference type="SUPFAM" id="SSF52096">
    <property type="entry name" value="ClpP/crotonase"/>
    <property type="match status" value="1"/>
</dbReference>
<dbReference type="Proteomes" id="UP000034196">
    <property type="component" value="Unassembled WGS sequence"/>
</dbReference>
<reference evidence="2" key="1">
    <citation type="submission" date="2016-10" db="EMBL/GenBank/DDBJ databases">
        <title>Genome sequence of Streptomyces mangrovisoli MUSC 149.</title>
        <authorList>
            <person name="Lee L.-H."/>
            <person name="Ser H.-L."/>
        </authorList>
    </citation>
    <scope>NUCLEOTIDE SEQUENCE [LARGE SCALE GENOMIC DNA]</scope>
    <source>
        <strain evidence="2">MUSC 149</strain>
    </source>
</reference>
<gene>
    <name evidence="2" type="ORF">WN71_025845</name>
</gene>
<evidence type="ECO:0000313" key="2">
    <source>
        <dbReference type="EMBL" id="OIJ65041.1"/>
    </source>
</evidence>
<protein>
    <submittedName>
        <fullName evidence="2">Enoyl-CoA hydratase</fullName>
    </submittedName>
</protein>
<dbReference type="InterPro" id="IPR014748">
    <property type="entry name" value="Enoyl-CoA_hydra_C"/>
</dbReference>
<dbReference type="PANTHER" id="PTHR43802:SF1">
    <property type="entry name" value="IP11341P-RELATED"/>
    <property type="match status" value="1"/>
</dbReference>
<accession>A0A1J4NRH3</accession>
<dbReference type="Pfam" id="PF00378">
    <property type="entry name" value="ECH_1"/>
    <property type="match status" value="1"/>
</dbReference>
<evidence type="ECO:0000313" key="3">
    <source>
        <dbReference type="Proteomes" id="UP000034196"/>
    </source>
</evidence>
<dbReference type="EMBL" id="LAVA02000066">
    <property type="protein sequence ID" value="OIJ65041.1"/>
    <property type="molecule type" value="Genomic_DNA"/>
</dbReference>